<protein>
    <recommendedName>
        <fullName evidence="3">Transposase</fullName>
    </recommendedName>
</protein>
<proteinExistence type="predicted"/>
<keyword evidence="2" id="KW-1185">Reference proteome</keyword>
<evidence type="ECO:0000313" key="2">
    <source>
        <dbReference type="Proteomes" id="UP001595758"/>
    </source>
</evidence>
<organism evidence="1 2">
    <name type="scientific">Legionella dresdenensis</name>
    <dbReference type="NCBI Taxonomy" id="450200"/>
    <lineage>
        <taxon>Bacteria</taxon>
        <taxon>Pseudomonadati</taxon>
        <taxon>Pseudomonadota</taxon>
        <taxon>Gammaproteobacteria</taxon>
        <taxon>Legionellales</taxon>
        <taxon>Legionellaceae</taxon>
        <taxon>Legionella</taxon>
    </lineage>
</organism>
<dbReference type="EMBL" id="JBHSAB010000004">
    <property type="protein sequence ID" value="MFC3908173.1"/>
    <property type="molecule type" value="Genomic_DNA"/>
</dbReference>
<evidence type="ECO:0008006" key="3">
    <source>
        <dbReference type="Google" id="ProtNLM"/>
    </source>
</evidence>
<accession>A0ABV8CD01</accession>
<feature type="non-terminal residue" evidence="1">
    <location>
        <position position="1"/>
    </location>
</feature>
<gene>
    <name evidence="1" type="ORF">ACFORL_03675</name>
</gene>
<comment type="caution">
    <text evidence="1">The sequence shown here is derived from an EMBL/GenBank/DDBJ whole genome shotgun (WGS) entry which is preliminary data.</text>
</comment>
<sequence>NPHFISIPKDKKEALYSQMLALIVSNKVGKRPGRVEPRAVRKKTQSFPTLKNHRVIEKEKILAQRAKSMVNNQAA</sequence>
<reference evidence="2" key="1">
    <citation type="journal article" date="2019" name="Int. J. Syst. Evol. Microbiol.">
        <title>The Global Catalogue of Microorganisms (GCM) 10K type strain sequencing project: providing services to taxonomists for standard genome sequencing and annotation.</title>
        <authorList>
            <consortium name="The Broad Institute Genomics Platform"/>
            <consortium name="The Broad Institute Genome Sequencing Center for Infectious Disease"/>
            <person name="Wu L."/>
            <person name="Ma J."/>
        </authorList>
    </citation>
    <scope>NUCLEOTIDE SEQUENCE [LARGE SCALE GENOMIC DNA]</scope>
    <source>
        <strain evidence="2">CCUG 59858</strain>
    </source>
</reference>
<dbReference type="Proteomes" id="UP001595758">
    <property type="component" value="Unassembled WGS sequence"/>
</dbReference>
<evidence type="ECO:0000313" key="1">
    <source>
        <dbReference type="EMBL" id="MFC3908173.1"/>
    </source>
</evidence>
<name>A0ABV8CD01_9GAMM</name>